<keyword evidence="7" id="KW-0503">Monooxygenase</keyword>
<keyword evidence="2" id="KW-0812">Transmembrane</keyword>
<comment type="cofactor">
    <cofactor evidence="6">
        <name>heme</name>
        <dbReference type="ChEBI" id="CHEBI:30413"/>
    </cofactor>
</comment>
<keyword evidence="7" id="KW-0560">Oxidoreductase</keyword>
<dbReference type="GO" id="GO:0016020">
    <property type="term" value="C:membrane"/>
    <property type="evidence" value="ECO:0007669"/>
    <property type="project" value="UniProtKB-SubCell"/>
</dbReference>
<evidence type="ECO:0000256" key="5">
    <source>
        <dbReference type="ARBA" id="ARBA00023004"/>
    </source>
</evidence>
<dbReference type="PROSITE" id="PS00086">
    <property type="entry name" value="CYTOCHROME_P450"/>
    <property type="match status" value="1"/>
</dbReference>
<organism evidence="8 9">
    <name type="scientific">Daucus carota subsp. sativus</name>
    <name type="common">Carrot</name>
    <dbReference type="NCBI Taxonomy" id="79200"/>
    <lineage>
        <taxon>Eukaryota</taxon>
        <taxon>Viridiplantae</taxon>
        <taxon>Streptophyta</taxon>
        <taxon>Embryophyta</taxon>
        <taxon>Tracheophyta</taxon>
        <taxon>Spermatophyta</taxon>
        <taxon>Magnoliopsida</taxon>
        <taxon>eudicotyledons</taxon>
        <taxon>Gunneridae</taxon>
        <taxon>Pentapetalae</taxon>
        <taxon>asterids</taxon>
        <taxon>campanulids</taxon>
        <taxon>Apiales</taxon>
        <taxon>Apiaceae</taxon>
        <taxon>Apioideae</taxon>
        <taxon>Scandiceae</taxon>
        <taxon>Daucinae</taxon>
        <taxon>Daucus</taxon>
        <taxon>Daucus sect. Daucus</taxon>
    </lineage>
</organism>
<keyword evidence="4" id="KW-0472">Membrane</keyword>
<dbReference type="Proteomes" id="UP000077755">
    <property type="component" value="Chromosome 1"/>
</dbReference>
<gene>
    <name evidence="8" type="ORF">DCAR_0101051</name>
</gene>
<feature type="binding site" description="axial binding residue" evidence="6">
    <location>
        <position position="110"/>
    </location>
    <ligand>
        <name>heme</name>
        <dbReference type="ChEBI" id="CHEBI:30413"/>
    </ligand>
    <ligandPart>
        <name>Fe</name>
        <dbReference type="ChEBI" id="CHEBI:18248"/>
    </ligandPart>
</feature>
<name>A0A175YCD8_DAUCS</name>
<dbReference type="PANTHER" id="PTHR24286">
    <property type="entry name" value="CYTOCHROME P450 26"/>
    <property type="match status" value="1"/>
</dbReference>
<keyword evidence="6 7" id="KW-0349">Heme</keyword>
<dbReference type="InterPro" id="IPR002403">
    <property type="entry name" value="Cyt_P450_E_grp-IV"/>
</dbReference>
<dbReference type="Gene3D" id="1.10.630.10">
    <property type="entry name" value="Cytochrome P450"/>
    <property type="match status" value="1"/>
</dbReference>
<dbReference type="GO" id="GO:0005506">
    <property type="term" value="F:iron ion binding"/>
    <property type="evidence" value="ECO:0007669"/>
    <property type="project" value="InterPro"/>
</dbReference>
<comment type="similarity">
    <text evidence="7">Belongs to the cytochrome P450 family.</text>
</comment>
<dbReference type="GO" id="GO:0016705">
    <property type="term" value="F:oxidoreductase activity, acting on paired donors, with incorporation or reduction of molecular oxygen"/>
    <property type="evidence" value="ECO:0007669"/>
    <property type="project" value="InterPro"/>
</dbReference>
<dbReference type="OMA" id="FEPRISI"/>
<evidence type="ECO:0000256" key="1">
    <source>
        <dbReference type="ARBA" id="ARBA00004167"/>
    </source>
</evidence>
<reference evidence="8" key="2">
    <citation type="submission" date="2022-03" db="EMBL/GenBank/DDBJ databases">
        <title>Draft title - Genomic analysis of global carrot germplasm unveils the trajectory of domestication and the origin of high carotenoid orange carrot.</title>
        <authorList>
            <person name="Iorizzo M."/>
            <person name="Ellison S."/>
            <person name="Senalik D."/>
            <person name="Macko-Podgorni A."/>
            <person name="Grzebelus D."/>
            <person name="Bostan H."/>
            <person name="Rolling W."/>
            <person name="Curaba J."/>
            <person name="Simon P."/>
        </authorList>
    </citation>
    <scope>NUCLEOTIDE SEQUENCE</scope>
    <source>
        <tissue evidence="8">Leaf</tissue>
    </source>
</reference>
<keyword evidence="9" id="KW-1185">Reference proteome</keyword>
<protein>
    <submittedName>
        <fullName evidence="8">Uncharacterized protein</fullName>
    </submittedName>
</protein>
<proteinExistence type="inferred from homology"/>
<dbReference type="GO" id="GO:0010268">
    <property type="term" value="P:brassinosteroid homeostasis"/>
    <property type="evidence" value="ECO:0007669"/>
    <property type="project" value="TreeGrafter"/>
</dbReference>
<dbReference type="Pfam" id="PF00067">
    <property type="entry name" value="p450"/>
    <property type="match status" value="1"/>
</dbReference>
<dbReference type="InterPro" id="IPR001128">
    <property type="entry name" value="Cyt_P450"/>
</dbReference>
<dbReference type="PRINTS" id="PR00465">
    <property type="entry name" value="EP450IV"/>
</dbReference>
<reference evidence="8" key="1">
    <citation type="journal article" date="2016" name="Nat. Genet.">
        <title>A high-quality carrot genome assembly provides new insights into carotenoid accumulation and asterid genome evolution.</title>
        <authorList>
            <person name="Iorizzo M."/>
            <person name="Ellison S."/>
            <person name="Senalik D."/>
            <person name="Zeng P."/>
            <person name="Satapoomin P."/>
            <person name="Huang J."/>
            <person name="Bowman M."/>
            <person name="Iovene M."/>
            <person name="Sanseverino W."/>
            <person name="Cavagnaro P."/>
            <person name="Yildiz M."/>
            <person name="Macko-Podgorni A."/>
            <person name="Moranska E."/>
            <person name="Grzebelus E."/>
            <person name="Grzebelus D."/>
            <person name="Ashrafi H."/>
            <person name="Zheng Z."/>
            <person name="Cheng S."/>
            <person name="Spooner D."/>
            <person name="Van Deynze A."/>
            <person name="Simon P."/>
        </authorList>
    </citation>
    <scope>NUCLEOTIDE SEQUENCE</scope>
    <source>
        <tissue evidence="8">Leaf</tissue>
    </source>
</reference>
<evidence type="ECO:0000256" key="2">
    <source>
        <dbReference type="ARBA" id="ARBA00022692"/>
    </source>
</evidence>
<dbReference type="AlphaFoldDB" id="A0A175YCD8"/>
<accession>A0A175YCD8</accession>
<sequence length="132" mass="15059">MVLYSLKHCIQSPPQWHKLSSCWKNTPRHNEVLRLGNIARALFRRAPKDIPVNGYTIPEGWIILIAISALHLDNDQFNNALEFNPGRWKDIQTSVVAKSFMPFGVGIKQCAGVEYSRVVLATFLHVLITKYK</sequence>
<dbReference type="PANTHER" id="PTHR24286:SF305">
    <property type="entry name" value="CYTOCHROME P450 708A2"/>
    <property type="match status" value="1"/>
</dbReference>
<dbReference type="GO" id="GO:0004497">
    <property type="term" value="F:monooxygenase activity"/>
    <property type="evidence" value="ECO:0007669"/>
    <property type="project" value="UniProtKB-KW"/>
</dbReference>
<keyword evidence="5 6" id="KW-0408">Iron</keyword>
<dbReference type="SUPFAM" id="SSF48264">
    <property type="entry name" value="Cytochrome P450"/>
    <property type="match status" value="1"/>
</dbReference>
<evidence type="ECO:0000256" key="4">
    <source>
        <dbReference type="ARBA" id="ARBA00022989"/>
    </source>
</evidence>
<comment type="subcellular location">
    <subcellularLocation>
        <location evidence="1">Membrane</location>
        <topology evidence="1">Single-pass membrane protein</topology>
    </subcellularLocation>
</comment>
<evidence type="ECO:0000256" key="3">
    <source>
        <dbReference type="ARBA" id="ARBA00022723"/>
    </source>
</evidence>
<dbReference type="GO" id="GO:0020037">
    <property type="term" value="F:heme binding"/>
    <property type="evidence" value="ECO:0007669"/>
    <property type="project" value="InterPro"/>
</dbReference>
<evidence type="ECO:0000313" key="9">
    <source>
        <dbReference type="Proteomes" id="UP000077755"/>
    </source>
</evidence>
<dbReference type="GO" id="GO:0016125">
    <property type="term" value="P:sterol metabolic process"/>
    <property type="evidence" value="ECO:0007669"/>
    <property type="project" value="TreeGrafter"/>
</dbReference>
<dbReference type="InterPro" id="IPR017972">
    <property type="entry name" value="Cyt_P450_CS"/>
</dbReference>
<evidence type="ECO:0000256" key="6">
    <source>
        <dbReference type="PIRSR" id="PIRSR602403-1"/>
    </source>
</evidence>
<keyword evidence="3 6" id="KW-0479">Metal-binding</keyword>
<dbReference type="InterPro" id="IPR036396">
    <property type="entry name" value="Cyt_P450_sf"/>
</dbReference>
<keyword evidence="4" id="KW-1133">Transmembrane helix</keyword>
<dbReference type="EMBL" id="CP093343">
    <property type="protein sequence ID" value="WOG81895.1"/>
    <property type="molecule type" value="Genomic_DNA"/>
</dbReference>
<evidence type="ECO:0000313" key="8">
    <source>
        <dbReference type="EMBL" id="WOG81895.1"/>
    </source>
</evidence>
<dbReference type="GO" id="GO:0016132">
    <property type="term" value="P:brassinosteroid biosynthetic process"/>
    <property type="evidence" value="ECO:0007669"/>
    <property type="project" value="TreeGrafter"/>
</dbReference>
<evidence type="ECO:0000256" key="7">
    <source>
        <dbReference type="RuleBase" id="RU000461"/>
    </source>
</evidence>
<dbReference type="Gramene" id="KZM80462">
    <property type="protein sequence ID" value="KZM80462"/>
    <property type="gene ID" value="DCAR_032267"/>
</dbReference>